<dbReference type="InterPro" id="IPR002781">
    <property type="entry name" value="TM_pro_TauE-like"/>
</dbReference>
<keyword evidence="3 6" id="KW-0812">Transmembrane</keyword>
<dbReference type="Proteomes" id="UP001058974">
    <property type="component" value="Chromosome 6"/>
</dbReference>
<evidence type="ECO:0000256" key="5">
    <source>
        <dbReference type="ARBA" id="ARBA00023136"/>
    </source>
</evidence>
<feature type="transmembrane region" description="Helical" evidence="6">
    <location>
        <begin position="243"/>
        <end position="263"/>
    </location>
</feature>
<feature type="transmembrane region" description="Helical" evidence="6">
    <location>
        <begin position="61"/>
        <end position="89"/>
    </location>
</feature>
<comment type="caution">
    <text evidence="7">The sequence shown here is derived from an EMBL/GenBank/DDBJ whole genome shotgun (WGS) entry which is preliminary data.</text>
</comment>
<organism evidence="7 8">
    <name type="scientific">Pisum sativum</name>
    <name type="common">Garden pea</name>
    <name type="synonym">Lathyrus oleraceus</name>
    <dbReference type="NCBI Taxonomy" id="3888"/>
    <lineage>
        <taxon>Eukaryota</taxon>
        <taxon>Viridiplantae</taxon>
        <taxon>Streptophyta</taxon>
        <taxon>Embryophyta</taxon>
        <taxon>Tracheophyta</taxon>
        <taxon>Spermatophyta</taxon>
        <taxon>Magnoliopsida</taxon>
        <taxon>eudicotyledons</taxon>
        <taxon>Gunneridae</taxon>
        <taxon>Pentapetalae</taxon>
        <taxon>rosids</taxon>
        <taxon>fabids</taxon>
        <taxon>Fabales</taxon>
        <taxon>Fabaceae</taxon>
        <taxon>Papilionoideae</taxon>
        <taxon>50 kb inversion clade</taxon>
        <taxon>NPAAA clade</taxon>
        <taxon>Hologalegina</taxon>
        <taxon>IRL clade</taxon>
        <taxon>Fabeae</taxon>
        <taxon>Lathyrus</taxon>
    </lineage>
</organism>
<reference evidence="7 8" key="1">
    <citation type="journal article" date="2022" name="Nat. Genet.">
        <title>Improved pea reference genome and pan-genome highlight genomic features and evolutionary characteristics.</title>
        <authorList>
            <person name="Yang T."/>
            <person name="Liu R."/>
            <person name="Luo Y."/>
            <person name="Hu S."/>
            <person name="Wang D."/>
            <person name="Wang C."/>
            <person name="Pandey M.K."/>
            <person name="Ge S."/>
            <person name="Xu Q."/>
            <person name="Li N."/>
            <person name="Li G."/>
            <person name="Huang Y."/>
            <person name="Saxena R.K."/>
            <person name="Ji Y."/>
            <person name="Li M."/>
            <person name="Yan X."/>
            <person name="He Y."/>
            <person name="Liu Y."/>
            <person name="Wang X."/>
            <person name="Xiang C."/>
            <person name="Varshney R.K."/>
            <person name="Ding H."/>
            <person name="Gao S."/>
            <person name="Zong X."/>
        </authorList>
    </citation>
    <scope>NUCLEOTIDE SEQUENCE [LARGE SCALE GENOMIC DNA]</scope>
    <source>
        <strain evidence="7 8">cv. Zhongwan 6</strain>
    </source>
</reference>
<keyword evidence="8" id="KW-1185">Reference proteome</keyword>
<sequence>MSTKTFLVYVLSCFSVALLSALFLMHSNQNPFSSSSLSSTSTRYGSGTDRIWPELKPSWKLVLATVIGFFGSACGTVGGVGGGGIFVPMLNLLLGFDAKSAAALSKCMIMGASASSVWYNLRVAHPTKEVPILDYDLALLFQPMLMLGITLGVTLSVVFPFWLITVLIIILFIGTSSRSFFRGIQMWRVETILKNETAKQADLVNSNGDYETVLIDTRYEPLIPKEEKSTMQILCFNLKWKRILVLLAVWISFLLIQIIKNHVEVCSVWYWVLFGLQFPIALLVFGFEAVKLYKDHRKRKGTGSLEYICEASIEWSVTSLAFCAICGIVGGIVGGLLGSGGGFILGPLLLEIGVIPQVASATATFVMMFSSSLSVFEFYILKRFPIPYALYLVAVSVLAGFWGQFFVRKLVAFLGRASLIVFILSAVIFASALTMGIVGTEKSIQMIQNNEFMGFLGFCTS</sequence>
<dbReference type="PANTHER" id="PTHR14255">
    <property type="entry name" value="CEREBLON"/>
    <property type="match status" value="1"/>
</dbReference>
<accession>A0A9D5A563</accession>
<gene>
    <name evidence="7" type="ORF">KIW84_062110</name>
</gene>
<dbReference type="GO" id="GO:0016020">
    <property type="term" value="C:membrane"/>
    <property type="evidence" value="ECO:0007669"/>
    <property type="project" value="UniProtKB-SubCell"/>
</dbReference>
<evidence type="ECO:0000256" key="3">
    <source>
        <dbReference type="ARBA" id="ARBA00022692"/>
    </source>
</evidence>
<dbReference type="Gramene" id="Psat06G0211000-T1">
    <property type="protein sequence ID" value="KAI5395799.1"/>
    <property type="gene ID" value="KIW84_062110"/>
</dbReference>
<dbReference type="GO" id="GO:0031464">
    <property type="term" value="C:Cul4A-RING E3 ubiquitin ligase complex"/>
    <property type="evidence" value="ECO:0007669"/>
    <property type="project" value="TreeGrafter"/>
</dbReference>
<name>A0A9D5A563_PEA</name>
<feature type="transmembrane region" description="Helical" evidence="6">
    <location>
        <begin position="358"/>
        <end position="381"/>
    </location>
</feature>
<dbReference type="Gramene" id="Psat6g077480.1">
    <property type="protein sequence ID" value="Psat6g077480.1.cds"/>
    <property type="gene ID" value="Psat6g077480"/>
</dbReference>
<keyword evidence="4 6" id="KW-1133">Transmembrane helix</keyword>
<keyword evidence="5 6" id="KW-0472">Membrane</keyword>
<evidence type="ECO:0000313" key="8">
    <source>
        <dbReference type="Proteomes" id="UP001058974"/>
    </source>
</evidence>
<feature type="transmembrane region" description="Helical" evidence="6">
    <location>
        <begin position="6"/>
        <end position="25"/>
    </location>
</feature>
<dbReference type="GO" id="GO:0016567">
    <property type="term" value="P:protein ubiquitination"/>
    <property type="evidence" value="ECO:0007669"/>
    <property type="project" value="TreeGrafter"/>
</dbReference>
<dbReference type="AlphaFoldDB" id="A0A9D5A563"/>
<dbReference type="Pfam" id="PF01925">
    <property type="entry name" value="TauE"/>
    <property type="match status" value="2"/>
</dbReference>
<feature type="transmembrane region" description="Helical" evidence="6">
    <location>
        <begin position="101"/>
        <end position="121"/>
    </location>
</feature>
<feature type="transmembrane region" description="Helical" evidence="6">
    <location>
        <begin position="269"/>
        <end position="290"/>
    </location>
</feature>
<proteinExistence type="inferred from homology"/>
<comment type="subcellular location">
    <subcellularLocation>
        <location evidence="1">Membrane</location>
        <topology evidence="1">Multi-pass membrane protein</topology>
    </subcellularLocation>
</comment>
<dbReference type="PANTHER" id="PTHR14255:SF54">
    <property type="entry name" value="SULFITE EXPORTER TAUE_SAFE FAMILY PROTEIN"/>
    <property type="match status" value="1"/>
</dbReference>
<evidence type="ECO:0000256" key="6">
    <source>
        <dbReference type="SAM" id="Phobius"/>
    </source>
</evidence>
<feature type="transmembrane region" description="Helical" evidence="6">
    <location>
        <begin position="320"/>
        <end position="346"/>
    </location>
</feature>
<feature type="transmembrane region" description="Helical" evidence="6">
    <location>
        <begin position="388"/>
        <end position="407"/>
    </location>
</feature>
<evidence type="ECO:0008006" key="9">
    <source>
        <dbReference type="Google" id="ProtNLM"/>
    </source>
</evidence>
<protein>
    <recommendedName>
        <fullName evidence="9">Sulfite exporter TauE/SafE family protein</fullName>
    </recommendedName>
</protein>
<dbReference type="EMBL" id="JAMSHJ010000006">
    <property type="protein sequence ID" value="KAI5395799.1"/>
    <property type="molecule type" value="Genomic_DNA"/>
</dbReference>
<dbReference type="OrthoDB" id="434519at2759"/>
<feature type="transmembrane region" description="Helical" evidence="6">
    <location>
        <begin position="133"/>
        <end position="155"/>
    </location>
</feature>
<evidence type="ECO:0000313" key="7">
    <source>
        <dbReference type="EMBL" id="KAI5395799.1"/>
    </source>
</evidence>
<comment type="similarity">
    <text evidence="2">Belongs to the 4-toluene sulfonate uptake permease (TSUP) (TC 2.A.102) family.</text>
</comment>
<feature type="transmembrane region" description="Helical" evidence="6">
    <location>
        <begin position="413"/>
        <end position="438"/>
    </location>
</feature>
<evidence type="ECO:0000256" key="4">
    <source>
        <dbReference type="ARBA" id="ARBA00022989"/>
    </source>
</evidence>
<evidence type="ECO:0000256" key="1">
    <source>
        <dbReference type="ARBA" id="ARBA00004141"/>
    </source>
</evidence>
<evidence type="ECO:0000256" key="2">
    <source>
        <dbReference type="ARBA" id="ARBA00009142"/>
    </source>
</evidence>